<protein>
    <submittedName>
        <fullName evidence="3">Uncharacterized protein</fullName>
    </submittedName>
</protein>
<keyword evidence="4" id="KW-1185">Reference proteome</keyword>
<dbReference type="Gene3D" id="1.25.40.20">
    <property type="entry name" value="Ankyrin repeat-containing domain"/>
    <property type="match status" value="1"/>
</dbReference>
<dbReference type="EMBL" id="CAJNOL010002193">
    <property type="protein sequence ID" value="CAF1473827.1"/>
    <property type="molecule type" value="Genomic_DNA"/>
</dbReference>
<dbReference type="SMART" id="SM00248">
    <property type="entry name" value="ANK"/>
    <property type="match status" value="1"/>
</dbReference>
<dbReference type="PROSITE" id="PS50297">
    <property type="entry name" value="ANK_REP_REGION"/>
    <property type="match status" value="1"/>
</dbReference>
<name>A0A815R8I9_9BILA</name>
<feature type="compositionally biased region" description="Low complexity" evidence="2">
    <location>
        <begin position="13"/>
        <end position="27"/>
    </location>
</feature>
<dbReference type="PANTHER" id="PTHR24147">
    <property type="entry name" value="ANKYRIN REPEAT DOMAIN 36-RELATED"/>
    <property type="match status" value="1"/>
</dbReference>
<proteinExistence type="predicted"/>
<evidence type="ECO:0000313" key="4">
    <source>
        <dbReference type="Proteomes" id="UP000663870"/>
    </source>
</evidence>
<dbReference type="PRINTS" id="PR01415">
    <property type="entry name" value="ANKYRIN"/>
</dbReference>
<dbReference type="AlphaFoldDB" id="A0A815R8I9"/>
<evidence type="ECO:0000256" key="1">
    <source>
        <dbReference type="PROSITE-ProRule" id="PRU00023"/>
    </source>
</evidence>
<feature type="compositionally biased region" description="Polar residues" evidence="2">
    <location>
        <begin position="28"/>
        <end position="40"/>
    </location>
</feature>
<dbReference type="SUPFAM" id="SSF48403">
    <property type="entry name" value="Ankyrin repeat"/>
    <property type="match status" value="1"/>
</dbReference>
<keyword evidence="1" id="KW-0040">ANK repeat</keyword>
<gene>
    <name evidence="3" type="ORF">JXQ802_LOCUS38893</name>
</gene>
<accession>A0A815R8I9</accession>
<dbReference type="Proteomes" id="UP000663870">
    <property type="component" value="Unassembled WGS sequence"/>
</dbReference>
<dbReference type="PANTHER" id="PTHR24147:SF53">
    <property type="entry name" value="ANKYRIN REPEAT DOMAIN 26"/>
    <property type="match status" value="1"/>
</dbReference>
<dbReference type="InterPro" id="IPR002110">
    <property type="entry name" value="Ankyrin_rpt"/>
</dbReference>
<evidence type="ECO:0000313" key="3">
    <source>
        <dbReference type="EMBL" id="CAF1473827.1"/>
    </source>
</evidence>
<dbReference type="InterPro" id="IPR036770">
    <property type="entry name" value="Ankyrin_rpt-contain_sf"/>
</dbReference>
<sequence length="156" mass="17364">MPKFLSRLFSGSSFRSSSFRGSQTSLSDTHSPSKTSSNIRTTSSLENLASYHVTPKELEKNKLHKAAWEGNLKKVQHLARPGQINLKDSQKRTPLHLAVVKGHIDIVRYLVEEGAKLDVVDNEQRTPLIKAILSGVQNIKRNYQICEILVTGGADK</sequence>
<evidence type="ECO:0000256" key="2">
    <source>
        <dbReference type="SAM" id="MobiDB-lite"/>
    </source>
</evidence>
<dbReference type="Pfam" id="PF12796">
    <property type="entry name" value="Ank_2"/>
    <property type="match status" value="1"/>
</dbReference>
<organism evidence="3 4">
    <name type="scientific">Rotaria sordida</name>
    <dbReference type="NCBI Taxonomy" id="392033"/>
    <lineage>
        <taxon>Eukaryota</taxon>
        <taxon>Metazoa</taxon>
        <taxon>Spiralia</taxon>
        <taxon>Gnathifera</taxon>
        <taxon>Rotifera</taxon>
        <taxon>Eurotatoria</taxon>
        <taxon>Bdelloidea</taxon>
        <taxon>Philodinida</taxon>
        <taxon>Philodinidae</taxon>
        <taxon>Rotaria</taxon>
    </lineage>
</organism>
<feature type="region of interest" description="Disordered" evidence="2">
    <location>
        <begin position="13"/>
        <end position="40"/>
    </location>
</feature>
<comment type="caution">
    <text evidence="3">The sequence shown here is derived from an EMBL/GenBank/DDBJ whole genome shotgun (WGS) entry which is preliminary data.</text>
</comment>
<feature type="non-terminal residue" evidence="3">
    <location>
        <position position="1"/>
    </location>
</feature>
<dbReference type="InterPro" id="IPR050657">
    <property type="entry name" value="Ankyrin_repeat_domain"/>
</dbReference>
<dbReference type="PROSITE" id="PS50088">
    <property type="entry name" value="ANK_REPEAT"/>
    <property type="match status" value="1"/>
</dbReference>
<reference evidence="3" key="1">
    <citation type="submission" date="2021-02" db="EMBL/GenBank/DDBJ databases">
        <authorList>
            <person name="Nowell W R."/>
        </authorList>
    </citation>
    <scope>NUCLEOTIDE SEQUENCE</scope>
</reference>
<feature type="repeat" description="ANK" evidence="1">
    <location>
        <begin position="90"/>
        <end position="122"/>
    </location>
</feature>